<protein>
    <submittedName>
        <fullName evidence="2">Cardiolipin synthase</fullName>
    </submittedName>
</protein>
<dbReference type="Proteomes" id="UP000295106">
    <property type="component" value="Unassembled WGS sequence"/>
</dbReference>
<reference evidence="2 3" key="1">
    <citation type="submission" date="2019-03" db="EMBL/GenBank/DDBJ databases">
        <title>Genomic Encyclopedia of Type Strains, Phase IV (KMG-IV): sequencing the most valuable type-strain genomes for metagenomic binning, comparative biology and taxonomic classification.</title>
        <authorList>
            <person name="Goeker M."/>
        </authorList>
    </citation>
    <scope>NUCLEOTIDE SEQUENCE [LARGE SCALE GENOMIC DNA]</scope>
    <source>
        <strain evidence="2 3">DSM 1709</strain>
    </source>
</reference>
<dbReference type="Pfam" id="PF13091">
    <property type="entry name" value="PLDc_2"/>
    <property type="match status" value="1"/>
</dbReference>
<comment type="caution">
    <text evidence="2">The sequence shown here is derived from an EMBL/GenBank/DDBJ whole genome shotgun (WGS) entry which is preliminary data.</text>
</comment>
<dbReference type="SMART" id="SM00155">
    <property type="entry name" value="PLDc"/>
    <property type="match status" value="2"/>
</dbReference>
<dbReference type="RefSeq" id="WP_132645125.1">
    <property type="nucleotide sequence ID" value="NZ_CP181386.1"/>
</dbReference>
<dbReference type="PANTHER" id="PTHR21248:SF22">
    <property type="entry name" value="PHOSPHOLIPASE D"/>
    <property type="match status" value="1"/>
</dbReference>
<dbReference type="InterPro" id="IPR025202">
    <property type="entry name" value="PLD-like_dom"/>
</dbReference>
<dbReference type="PROSITE" id="PS50035">
    <property type="entry name" value="PLD"/>
    <property type="match status" value="2"/>
</dbReference>
<evidence type="ECO:0000259" key="1">
    <source>
        <dbReference type="PROSITE" id="PS50035"/>
    </source>
</evidence>
<proteinExistence type="predicted"/>
<dbReference type="CDD" id="cd09110">
    <property type="entry name" value="PLDc_CLS_1"/>
    <property type="match status" value="1"/>
</dbReference>
<feature type="domain" description="PLD phosphodiesterase" evidence="1">
    <location>
        <begin position="400"/>
        <end position="427"/>
    </location>
</feature>
<dbReference type="GeneID" id="99684817"/>
<organism evidence="2 3">
    <name type="scientific">Rubrivivax gelatinosus</name>
    <name type="common">Rhodocyclus gelatinosus</name>
    <name type="synonym">Rhodopseudomonas gelatinosa</name>
    <dbReference type="NCBI Taxonomy" id="28068"/>
    <lineage>
        <taxon>Bacteria</taxon>
        <taxon>Pseudomonadati</taxon>
        <taxon>Pseudomonadota</taxon>
        <taxon>Betaproteobacteria</taxon>
        <taxon>Burkholderiales</taxon>
        <taxon>Sphaerotilaceae</taxon>
        <taxon>Rubrivivax</taxon>
    </lineage>
</organism>
<dbReference type="OrthoDB" id="9762009at2"/>
<evidence type="ECO:0000313" key="2">
    <source>
        <dbReference type="EMBL" id="TCP04637.1"/>
    </source>
</evidence>
<dbReference type="GO" id="GO:0016020">
    <property type="term" value="C:membrane"/>
    <property type="evidence" value="ECO:0007669"/>
    <property type="project" value="TreeGrafter"/>
</dbReference>
<dbReference type="InterPro" id="IPR001736">
    <property type="entry name" value="PLipase_D/transphosphatidylase"/>
</dbReference>
<dbReference type="SUPFAM" id="SSF56024">
    <property type="entry name" value="Phospholipase D/nuclease"/>
    <property type="match status" value="2"/>
</dbReference>
<evidence type="ECO:0000313" key="3">
    <source>
        <dbReference type="Proteomes" id="UP000295106"/>
    </source>
</evidence>
<dbReference type="PANTHER" id="PTHR21248">
    <property type="entry name" value="CARDIOLIPIN SYNTHASE"/>
    <property type="match status" value="1"/>
</dbReference>
<dbReference type="GO" id="GO:0008808">
    <property type="term" value="F:cardiolipin synthase activity"/>
    <property type="evidence" value="ECO:0007669"/>
    <property type="project" value="TreeGrafter"/>
</dbReference>
<dbReference type="GO" id="GO:0032049">
    <property type="term" value="P:cardiolipin biosynthetic process"/>
    <property type="evidence" value="ECO:0007669"/>
    <property type="project" value="UniProtKB-ARBA"/>
</dbReference>
<dbReference type="CDD" id="cd09159">
    <property type="entry name" value="PLDc_ybhO_like_2"/>
    <property type="match status" value="1"/>
</dbReference>
<dbReference type="Gene3D" id="3.30.870.10">
    <property type="entry name" value="Endonuclease Chain A"/>
    <property type="match status" value="2"/>
</dbReference>
<dbReference type="AlphaFoldDB" id="A0A4R2MI82"/>
<name>A0A4R2MI82_RUBGE</name>
<dbReference type="EMBL" id="SLXD01000002">
    <property type="protein sequence ID" value="TCP04637.1"/>
    <property type="molecule type" value="Genomic_DNA"/>
</dbReference>
<feature type="domain" description="PLD phosphodiesterase" evidence="1">
    <location>
        <begin position="216"/>
        <end position="243"/>
    </location>
</feature>
<accession>A0A4R2MI82</accession>
<gene>
    <name evidence="2" type="ORF">EV684_102398</name>
</gene>
<sequence length="487" mass="52058">MSSEATPGRRHRLAPRAGAKGLARRAGALGLALLAGCAAAPVAPRLDPVVAQAASAPTAGAVAQELDLHGRRGRLSPAERTRLLARVAAQGDGDLVRRHLAVMSAFGEVDLHAGNRARLLVDGPATFDAMFAAIEAARHSVLLESYIVEDAAVARRLATLLARKRAEGVHVALLYDAVGSLGTPPAFFDGLRADGIAVCEFNPLAPAAGRGGLWSISHRDHRKILVVDRETGFTGGINISAVYSSGSFGRRGRAQDPEAGWRDTQIELRGSAAAALEDLLRGSWQRQRCPGELAPPRRVAAGPAGAQLVRIVPSGPEEPYSRLYALLLAAIDAAQRSVHMTIAYFAPTPEMIDALADAARRGVDVQLVLPSRSDFRPVLHAGRSHYGRLLEAGVKIHELQDAVLHAKTAVIDGVVSTVGSSNLDWRSFVLNDEVDAVVVGADFGAEMQALFRRDLDTSRPVTLAQWAARPLWQRAAEALARMFERWW</sequence>